<dbReference type="STRING" id="1043004.A0A074WR29"/>
<dbReference type="SUPFAM" id="SSF52047">
    <property type="entry name" value="RNI-like"/>
    <property type="match status" value="1"/>
</dbReference>
<dbReference type="RefSeq" id="XP_013426339.1">
    <property type="nucleotide sequence ID" value="XM_013570885.1"/>
</dbReference>
<evidence type="ECO:0000313" key="2">
    <source>
        <dbReference type="Proteomes" id="UP000027730"/>
    </source>
</evidence>
<organism evidence="1 2">
    <name type="scientific">Aureobasidium namibiae CBS 147.97</name>
    <dbReference type="NCBI Taxonomy" id="1043004"/>
    <lineage>
        <taxon>Eukaryota</taxon>
        <taxon>Fungi</taxon>
        <taxon>Dikarya</taxon>
        <taxon>Ascomycota</taxon>
        <taxon>Pezizomycotina</taxon>
        <taxon>Dothideomycetes</taxon>
        <taxon>Dothideomycetidae</taxon>
        <taxon>Dothideales</taxon>
        <taxon>Saccotheciaceae</taxon>
        <taxon>Aureobasidium</taxon>
    </lineage>
</organism>
<reference evidence="1 2" key="1">
    <citation type="journal article" date="2014" name="BMC Genomics">
        <title>Genome sequencing of four Aureobasidium pullulans varieties: biotechnological potential, stress tolerance, and description of new species.</title>
        <authorList>
            <person name="Gostin Ar C."/>
            <person name="Ohm R.A."/>
            <person name="Kogej T."/>
            <person name="Sonjak S."/>
            <person name="Turk M."/>
            <person name="Zajc J."/>
            <person name="Zalar P."/>
            <person name="Grube M."/>
            <person name="Sun H."/>
            <person name="Han J."/>
            <person name="Sharma A."/>
            <person name="Chiniquy J."/>
            <person name="Ngan C.Y."/>
            <person name="Lipzen A."/>
            <person name="Barry K."/>
            <person name="Grigoriev I.V."/>
            <person name="Gunde-Cimerman N."/>
        </authorList>
    </citation>
    <scope>NUCLEOTIDE SEQUENCE [LARGE SCALE GENOMIC DNA]</scope>
    <source>
        <strain evidence="1 2">CBS 147.97</strain>
    </source>
</reference>
<keyword evidence="2" id="KW-1185">Reference proteome</keyword>
<accession>A0A074WR29</accession>
<dbReference type="GeneID" id="25413779"/>
<dbReference type="AlphaFoldDB" id="A0A074WR29"/>
<gene>
    <name evidence="1" type="ORF">M436DRAFT_64915</name>
</gene>
<dbReference type="Proteomes" id="UP000027730">
    <property type="component" value="Unassembled WGS sequence"/>
</dbReference>
<dbReference type="EMBL" id="KL584712">
    <property type="protein sequence ID" value="KEQ72127.1"/>
    <property type="molecule type" value="Genomic_DNA"/>
</dbReference>
<dbReference type="OrthoDB" id="5284003at2759"/>
<sequence length="647" mass="73345">MQPAPLACTRLRRLITNPTKARASVLDTHSLSTSRPDPRNNLATNVTLVAFAAHTESAPNDMAGQVELKVVNTTKPTQNGHSHREQDVRSCALNLNELTPELQTNILKHSFNEDQISRPSDLKSLCRTSKRLYDVAAKELYHTVSLEIGKRSDLRLSAMLHPNNAGLKHIRILRIQFNPLHNGLPEADNSRVQTVVRMLIDFLPENVLEDFEWSPWLAFDQETFIILLNRQKRLQWLTAFRVDGADAIENLEAKASDHAEIYNNCQKLAIYPDSLPSLELGQFLLSKMSTLTELIIHTNFAHGSIHYNTRELNDSPSGPGLVNRTMFRHLLPFTQITNPPFAHLQSLRLVDVGLRHCADSYGRFIDFTQLEALRIVKCAGADALLSLLCKSAYLPRKLRCLEFQHNDNLDNDALTALDDFLCLVEGVEEIYLDLTSVKSMPSVDGIIKHGKTLDVLLVHASGDLVEEHVWTSDDFQRLCLSVSKLRQISCAWPASSILRTNSPSWDAYQFSIRSLSRLITLHISTFPSCSPKVNLGRAMYMEMLRWQATQIFFWTSYTASCFKIIAFGVSDRIPSRQDGNNQLIFLRSTLINADGKEEPTAVPVSWVSRQYIEPRSDVLDFELTRRPKMPIRDYASYMDEDEDDDMV</sequence>
<evidence type="ECO:0000313" key="1">
    <source>
        <dbReference type="EMBL" id="KEQ72127.1"/>
    </source>
</evidence>
<protein>
    <submittedName>
        <fullName evidence="1">Uncharacterized protein</fullName>
    </submittedName>
</protein>
<name>A0A074WR29_9PEZI</name>
<dbReference type="HOGENOM" id="CLU_036105_0_0_1"/>
<proteinExistence type="predicted"/>